<evidence type="ECO:0000256" key="1">
    <source>
        <dbReference type="SAM" id="Phobius"/>
    </source>
</evidence>
<sequence>MAKATVRQLGTRDLFALILIVALHFAFAKFFVSIREFGLTIVALALPLPLTALLQRRFQMTWVAASMMHYPLSLAWAFCFGVTYSMYYNRLTHDWYERDSVGLTEPIRFGVFSVEVMAVIGIATTALYAWSSHHICIRSARSTHADLSEQ</sequence>
<protein>
    <submittedName>
        <fullName evidence="2">Uncharacterized protein</fullName>
    </submittedName>
</protein>
<comment type="caution">
    <text evidence="2">The sequence shown here is derived from an EMBL/GenBank/DDBJ whole genome shotgun (WGS) entry which is preliminary data.</text>
</comment>
<reference evidence="2 3" key="1">
    <citation type="submission" date="2019-02" db="EMBL/GenBank/DDBJ databases">
        <title>Deep-cultivation of Planctomycetes and their phenomic and genomic characterization uncovers novel biology.</title>
        <authorList>
            <person name="Wiegand S."/>
            <person name="Jogler M."/>
            <person name="Boedeker C."/>
            <person name="Pinto D."/>
            <person name="Vollmers J."/>
            <person name="Rivas-Marin E."/>
            <person name="Kohn T."/>
            <person name="Peeters S.H."/>
            <person name="Heuer A."/>
            <person name="Rast P."/>
            <person name="Oberbeckmann S."/>
            <person name="Bunk B."/>
            <person name="Jeske O."/>
            <person name="Meyerdierks A."/>
            <person name="Storesund J.E."/>
            <person name="Kallscheuer N."/>
            <person name="Luecker S."/>
            <person name="Lage O.M."/>
            <person name="Pohl T."/>
            <person name="Merkel B.J."/>
            <person name="Hornburger P."/>
            <person name="Mueller R.-W."/>
            <person name="Bruemmer F."/>
            <person name="Labrenz M."/>
            <person name="Spormann A.M."/>
            <person name="Op Den Camp H."/>
            <person name="Overmann J."/>
            <person name="Amann R."/>
            <person name="Jetten M.S.M."/>
            <person name="Mascher T."/>
            <person name="Medema M.H."/>
            <person name="Devos D.P."/>
            <person name="Kaster A.-K."/>
            <person name="Ovreas L."/>
            <person name="Rohde M."/>
            <person name="Galperin M.Y."/>
            <person name="Jogler C."/>
        </authorList>
    </citation>
    <scope>NUCLEOTIDE SEQUENCE [LARGE SCALE GENOMIC DNA]</scope>
    <source>
        <strain evidence="2 3">Poly51</strain>
    </source>
</reference>
<name>A0A5C6FGJ1_9BACT</name>
<feature type="transmembrane region" description="Helical" evidence="1">
    <location>
        <begin position="12"/>
        <end position="31"/>
    </location>
</feature>
<dbReference type="Proteomes" id="UP000318288">
    <property type="component" value="Unassembled WGS sequence"/>
</dbReference>
<keyword evidence="1" id="KW-0472">Membrane</keyword>
<keyword evidence="3" id="KW-1185">Reference proteome</keyword>
<gene>
    <name evidence="2" type="ORF">Poly51_02380</name>
</gene>
<organism evidence="2 3">
    <name type="scientific">Rubripirellula tenax</name>
    <dbReference type="NCBI Taxonomy" id="2528015"/>
    <lineage>
        <taxon>Bacteria</taxon>
        <taxon>Pseudomonadati</taxon>
        <taxon>Planctomycetota</taxon>
        <taxon>Planctomycetia</taxon>
        <taxon>Pirellulales</taxon>
        <taxon>Pirellulaceae</taxon>
        <taxon>Rubripirellula</taxon>
    </lineage>
</organism>
<keyword evidence="1" id="KW-1133">Transmembrane helix</keyword>
<evidence type="ECO:0000313" key="3">
    <source>
        <dbReference type="Proteomes" id="UP000318288"/>
    </source>
</evidence>
<proteinExistence type="predicted"/>
<evidence type="ECO:0000313" key="2">
    <source>
        <dbReference type="EMBL" id="TWU59965.1"/>
    </source>
</evidence>
<dbReference type="AlphaFoldDB" id="A0A5C6FGJ1"/>
<dbReference type="EMBL" id="SJPW01000001">
    <property type="protein sequence ID" value="TWU59965.1"/>
    <property type="molecule type" value="Genomic_DNA"/>
</dbReference>
<keyword evidence="1" id="KW-0812">Transmembrane</keyword>
<feature type="transmembrane region" description="Helical" evidence="1">
    <location>
        <begin position="67"/>
        <end position="87"/>
    </location>
</feature>
<feature type="transmembrane region" description="Helical" evidence="1">
    <location>
        <begin position="107"/>
        <end position="130"/>
    </location>
</feature>
<feature type="transmembrane region" description="Helical" evidence="1">
    <location>
        <begin position="37"/>
        <end position="55"/>
    </location>
</feature>
<accession>A0A5C6FGJ1</accession>